<dbReference type="STRING" id="915059.NH26_17750"/>
<comment type="caution">
    <text evidence="2">The sequence shown here is derived from an EMBL/GenBank/DDBJ whole genome shotgun (WGS) entry which is preliminary data.</text>
</comment>
<evidence type="ECO:0000313" key="2">
    <source>
        <dbReference type="EMBL" id="OHX68056.1"/>
    </source>
</evidence>
<evidence type="ECO:0000256" key="1">
    <source>
        <dbReference type="SAM" id="Phobius"/>
    </source>
</evidence>
<reference evidence="2 3" key="1">
    <citation type="journal article" date="2012" name="Int. J. Syst. Evol. Microbiol.">
        <title>Flammeovirga pacifica sp. nov., isolated from deep-sea sediment.</title>
        <authorList>
            <person name="Xu H."/>
            <person name="Fu Y."/>
            <person name="Yang N."/>
            <person name="Ding Z."/>
            <person name="Lai Q."/>
            <person name="Zeng R."/>
        </authorList>
    </citation>
    <scope>NUCLEOTIDE SEQUENCE [LARGE SCALE GENOMIC DNA]</scope>
    <source>
        <strain evidence="3">DSM 24597 / LMG 26175 / WPAGA1</strain>
    </source>
</reference>
<dbReference type="AlphaFoldDB" id="A0A1S1Z447"/>
<sequence length="258" mass="29209">MNSSKNIQEIFNQKGVIGLLIIILLIIVSIIFAYTHQSEQQEGELLINVSNFNAPRFVEDTEVKDAIAKMNLDQAGVKEASITEIENKLKEIQFVRDAQVSKDIKNNLVIDIEQDRPIARVITPSGNSTYINQEGKMIGLSKKYSARVVLITGKGADKLLNQKFLKESVYGKNLLEFVNTLSNDRFWNAQLTQLDIQTNMDIIAYPQVGKERIEFGLPTGYSKKLGKLKLYYNSIVANKGWNVYKNIKLQYEGQIVCD</sequence>
<keyword evidence="1" id="KW-0472">Membrane</keyword>
<evidence type="ECO:0008006" key="4">
    <source>
        <dbReference type="Google" id="ProtNLM"/>
    </source>
</evidence>
<organism evidence="2 3">
    <name type="scientific">Flammeovirga pacifica</name>
    <dbReference type="NCBI Taxonomy" id="915059"/>
    <lineage>
        <taxon>Bacteria</taxon>
        <taxon>Pseudomonadati</taxon>
        <taxon>Bacteroidota</taxon>
        <taxon>Cytophagia</taxon>
        <taxon>Cytophagales</taxon>
        <taxon>Flammeovirgaceae</taxon>
        <taxon>Flammeovirga</taxon>
    </lineage>
</organism>
<accession>A0A1S1Z447</accession>
<dbReference type="RefSeq" id="WP_044220174.1">
    <property type="nucleotide sequence ID" value="NZ_JRYR02000001.1"/>
</dbReference>
<dbReference type="OrthoDB" id="1466667at2"/>
<gene>
    <name evidence="2" type="ORF">NH26_17750</name>
</gene>
<protein>
    <recommendedName>
        <fullName evidence="4">Cell division protein FtsQ</fullName>
    </recommendedName>
</protein>
<name>A0A1S1Z447_FLAPC</name>
<keyword evidence="1" id="KW-0812">Transmembrane</keyword>
<dbReference type="EMBL" id="JRYR02000001">
    <property type="protein sequence ID" value="OHX68056.1"/>
    <property type="molecule type" value="Genomic_DNA"/>
</dbReference>
<keyword evidence="1" id="KW-1133">Transmembrane helix</keyword>
<evidence type="ECO:0000313" key="3">
    <source>
        <dbReference type="Proteomes" id="UP000179797"/>
    </source>
</evidence>
<proteinExistence type="predicted"/>
<feature type="transmembrane region" description="Helical" evidence="1">
    <location>
        <begin position="15"/>
        <end position="34"/>
    </location>
</feature>
<dbReference type="Proteomes" id="UP000179797">
    <property type="component" value="Unassembled WGS sequence"/>
</dbReference>
<keyword evidence="3" id="KW-1185">Reference proteome</keyword>